<keyword evidence="7 10" id="KW-0012">Acyltransferase</keyword>
<evidence type="ECO:0000256" key="6">
    <source>
        <dbReference type="ARBA" id="ARBA00023136"/>
    </source>
</evidence>
<organism evidence="10 11">
    <name type="scientific">Streptococcus sinensis</name>
    <dbReference type="NCBI Taxonomy" id="176090"/>
    <lineage>
        <taxon>Bacteria</taxon>
        <taxon>Bacillati</taxon>
        <taxon>Bacillota</taxon>
        <taxon>Bacilli</taxon>
        <taxon>Lactobacillales</taxon>
        <taxon>Streptococcaceae</taxon>
        <taxon>Streptococcus</taxon>
    </lineage>
</organism>
<evidence type="ECO:0000259" key="9">
    <source>
        <dbReference type="Pfam" id="PF01757"/>
    </source>
</evidence>
<dbReference type="GO" id="GO:0005886">
    <property type="term" value="C:plasma membrane"/>
    <property type="evidence" value="ECO:0007669"/>
    <property type="project" value="UniProtKB-SubCell"/>
</dbReference>
<dbReference type="AlphaFoldDB" id="A0A0A0DH12"/>
<sequence>MRIKWFSMVRVTGLLLVLLYHFFQKLFPGGFLGVDVFFTFSGFLITALLVDEFSRSKKIELLAFFRRRFYRIVPPVIVMVLVVMPFTFLIRRDFVAGIGTQIAAVMGFVTNFYEMMTGGSYEAQFIPHLFVHNWSLAVEVHYYLLWGLAVWYLAKYCKTAGQLRGSIFLLSSLGLLISFLSMFIGGLLGLSFSGLYFSTWTHIYPFFVGSILATLTGIKQTTGLLKKVIRSWPLREACLVFAAGAGLLVVMMLWVKFDSLFTYLFGFLLASLSAAAMILATRVLHEKTPDLKEPLVLTVIADTSYGVYLFHWPFYTIFSQLMGNLPAVMLTSLLSLAFAGLSFYVIEPIIAGKSPAFLDWDLHFPQLKKVLAISSVVLFLISLLAIGLAPKIGAFETDMLVNGLHQADAKLNQTKSLAEKGEASKYNIADGVTIIGDSVTLRASTPLKEVLPDAQVDAQGSRNTAQAREILSNNAAAGGLLKTVVVATGVNIVFNYEEELNELVKALPKGHRLILVTPYDGNSDKYDNPVAEKHAQYARELAKKYAYVTIADWNAAAKEHPEIWVGSDHIHFGEDADTIAAGGRLYAQQIQKAVAKAADGPVKHK</sequence>
<keyword evidence="6 8" id="KW-0472">Membrane</keyword>
<dbReference type="PATRIC" id="fig|176090.4.peg.993"/>
<dbReference type="Proteomes" id="UP000030019">
    <property type="component" value="Unassembled WGS sequence"/>
</dbReference>
<feature type="transmembrane region" description="Helical" evidence="8">
    <location>
        <begin position="237"/>
        <end position="255"/>
    </location>
</feature>
<evidence type="ECO:0000313" key="11">
    <source>
        <dbReference type="Proteomes" id="UP000030019"/>
    </source>
</evidence>
<dbReference type="InterPro" id="IPR002656">
    <property type="entry name" value="Acyl_transf_3_dom"/>
</dbReference>
<feature type="transmembrane region" description="Helical" evidence="8">
    <location>
        <begin position="261"/>
        <end position="283"/>
    </location>
</feature>
<feature type="transmembrane region" description="Helical" evidence="8">
    <location>
        <begin position="69"/>
        <end position="90"/>
    </location>
</feature>
<evidence type="ECO:0000256" key="4">
    <source>
        <dbReference type="ARBA" id="ARBA00022692"/>
    </source>
</evidence>
<dbReference type="InterPro" id="IPR050879">
    <property type="entry name" value="Acyltransferase_3"/>
</dbReference>
<dbReference type="Gene3D" id="3.40.50.1110">
    <property type="entry name" value="SGNH hydrolase"/>
    <property type="match status" value="1"/>
</dbReference>
<feature type="transmembrane region" description="Helical" evidence="8">
    <location>
        <begin position="29"/>
        <end position="49"/>
    </location>
</feature>
<proteinExistence type="predicted"/>
<gene>
    <name evidence="10" type="ORF">SSIN_1024</name>
</gene>
<dbReference type="GO" id="GO:0016747">
    <property type="term" value="F:acyltransferase activity, transferring groups other than amino-acyl groups"/>
    <property type="evidence" value="ECO:0007669"/>
    <property type="project" value="InterPro"/>
</dbReference>
<feature type="transmembrane region" description="Helical" evidence="8">
    <location>
        <begin position="203"/>
        <end position="225"/>
    </location>
</feature>
<evidence type="ECO:0000256" key="5">
    <source>
        <dbReference type="ARBA" id="ARBA00022989"/>
    </source>
</evidence>
<feature type="transmembrane region" description="Helical" evidence="8">
    <location>
        <begin position="327"/>
        <end position="350"/>
    </location>
</feature>
<keyword evidence="3 10" id="KW-0808">Transferase</keyword>
<dbReference type="InterPro" id="IPR036514">
    <property type="entry name" value="SGNH_hydro_sf"/>
</dbReference>
<dbReference type="EMBL" id="JPEN01000063">
    <property type="protein sequence ID" value="KGM37158.1"/>
    <property type="molecule type" value="Genomic_DNA"/>
</dbReference>
<dbReference type="Pfam" id="PF01757">
    <property type="entry name" value="Acyl_transf_3"/>
    <property type="match status" value="1"/>
</dbReference>
<dbReference type="PANTHER" id="PTHR23028:SF53">
    <property type="entry name" value="ACYL_TRANSF_3 DOMAIN-CONTAINING PROTEIN"/>
    <property type="match status" value="1"/>
</dbReference>
<evidence type="ECO:0000256" key="1">
    <source>
        <dbReference type="ARBA" id="ARBA00004651"/>
    </source>
</evidence>
<feature type="transmembrane region" description="Helical" evidence="8">
    <location>
        <begin position="166"/>
        <end position="197"/>
    </location>
</feature>
<dbReference type="GO" id="GO:0009103">
    <property type="term" value="P:lipopolysaccharide biosynthetic process"/>
    <property type="evidence" value="ECO:0007669"/>
    <property type="project" value="TreeGrafter"/>
</dbReference>
<name>A0A0A0DH12_9STRE</name>
<feature type="transmembrane region" description="Helical" evidence="8">
    <location>
        <begin position="295"/>
        <end position="315"/>
    </location>
</feature>
<evidence type="ECO:0000256" key="2">
    <source>
        <dbReference type="ARBA" id="ARBA00022475"/>
    </source>
</evidence>
<evidence type="ECO:0000256" key="3">
    <source>
        <dbReference type="ARBA" id="ARBA00022679"/>
    </source>
</evidence>
<feature type="transmembrane region" description="Helical" evidence="8">
    <location>
        <begin position="134"/>
        <end position="154"/>
    </location>
</feature>
<accession>A0A0A0DH12</accession>
<dbReference type="eggNOG" id="COG1835">
    <property type="taxonomic scope" value="Bacteria"/>
</dbReference>
<feature type="domain" description="Acyltransferase 3" evidence="9">
    <location>
        <begin position="4"/>
        <end position="339"/>
    </location>
</feature>
<evidence type="ECO:0000256" key="8">
    <source>
        <dbReference type="SAM" id="Phobius"/>
    </source>
</evidence>
<dbReference type="RefSeq" id="WP_037616438.1">
    <property type="nucleotide sequence ID" value="NZ_JPEN01000063.1"/>
</dbReference>
<keyword evidence="2" id="KW-1003">Cell membrane</keyword>
<reference evidence="10 11" key="1">
    <citation type="submission" date="2014-06" db="EMBL/GenBank/DDBJ databases">
        <authorList>
            <person name="Teng J.L."/>
            <person name="Huang Y."/>
            <person name="Tse H."/>
            <person name="Lau S.K."/>
            <person name="Woo P.C."/>
        </authorList>
    </citation>
    <scope>NUCLEOTIDE SEQUENCE [LARGE SCALE GENOMIC DNA]</scope>
    <source>
        <strain evidence="10 11">HKU4</strain>
    </source>
</reference>
<dbReference type="SUPFAM" id="SSF52266">
    <property type="entry name" value="SGNH hydrolase"/>
    <property type="match status" value="1"/>
</dbReference>
<keyword evidence="4 8" id="KW-0812">Transmembrane</keyword>
<feature type="transmembrane region" description="Helical" evidence="8">
    <location>
        <begin position="370"/>
        <end position="389"/>
    </location>
</feature>
<keyword evidence="5 8" id="KW-1133">Transmembrane helix</keyword>
<comment type="subcellular location">
    <subcellularLocation>
        <location evidence="1">Cell membrane</location>
        <topology evidence="1">Multi-pass membrane protein</topology>
    </subcellularLocation>
</comment>
<dbReference type="STRING" id="176090.SSIN_1024"/>
<dbReference type="PANTHER" id="PTHR23028">
    <property type="entry name" value="ACETYLTRANSFERASE"/>
    <property type="match status" value="1"/>
</dbReference>
<evidence type="ECO:0000313" key="10">
    <source>
        <dbReference type="EMBL" id="KGM37158.1"/>
    </source>
</evidence>
<comment type="caution">
    <text evidence="10">The sequence shown here is derived from an EMBL/GenBank/DDBJ whole genome shotgun (WGS) entry which is preliminary data.</text>
</comment>
<protein>
    <submittedName>
        <fullName evidence="10">Acyltransferase family</fullName>
    </submittedName>
</protein>
<evidence type="ECO:0000256" key="7">
    <source>
        <dbReference type="ARBA" id="ARBA00023315"/>
    </source>
</evidence>
<keyword evidence="11" id="KW-1185">Reference proteome</keyword>